<dbReference type="VEuPathDB" id="FungiDB:RhiirA1_447271"/>
<name>A0A2I1HE46_9GLOM</name>
<sequence>KITDFCIQLNDNGLLGKITEIRLKSLQDQLWTSRPLLEKLPYNRVPYTRKNNYILNMLLLCYHNNISLTNLDHNTFPIIKGGKIPLEDVVDNAYYSKHRKRLREKHILFLDQIISDDKSRLLLWKEILIKAYVPISTQRKEAKWYTDIRSLITSDNIHLNNSIRHLFGILTDNVDEARSYNIDKKNRSLIAFYNPRFNSLAVVIGKIQGIDRLIIKHFHVNMSQCTDTYTYIYQCMDYGCAANAALSTRSPCTFSADWRCLVPLLTESQFASIQPTNLIEFNIFDIFDFAKKKYDIMQGALTQNHVISPQLQDNIILDLLDSSTSRNDLLRIQRSLAPFNNNDYYIFEFYTDGSLIELGTEQCSISCAFAQISDLFDIPH</sequence>
<evidence type="ECO:0000313" key="2">
    <source>
        <dbReference type="Proteomes" id="UP000234323"/>
    </source>
</evidence>
<reference evidence="1 2" key="1">
    <citation type="submission" date="2015-10" db="EMBL/GenBank/DDBJ databases">
        <title>Genome analyses suggest a sexual origin of heterokaryosis in a supposedly ancient asexual fungus.</title>
        <authorList>
            <person name="Ropars J."/>
            <person name="Sedzielewska K."/>
            <person name="Noel J."/>
            <person name="Charron P."/>
            <person name="Farinelli L."/>
            <person name="Marton T."/>
            <person name="Kruger M."/>
            <person name="Pelin A."/>
            <person name="Brachmann A."/>
            <person name="Corradi N."/>
        </authorList>
    </citation>
    <scope>NUCLEOTIDE SEQUENCE [LARGE SCALE GENOMIC DNA]</scope>
    <source>
        <strain evidence="1 2">A4</strain>
    </source>
</reference>
<dbReference type="Proteomes" id="UP000234323">
    <property type="component" value="Unassembled WGS sequence"/>
</dbReference>
<dbReference type="EMBL" id="LLXI01002426">
    <property type="protein sequence ID" value="PKY57090.1"/>
    <property type="molecule type" value="Genomic_DNA"/>
</dbReference>
<gene>
    <name evidence="1" type="ORF">RhiirA4_477919</name>
</gene>
<comment type="caution">
    <text evidence="1">The sequence shown here is derived from an EMBL/GenBank/DDBJ whole genome shotgun (WGS) entry which is preliminary data.</text>
</comment>
<organism evidence="1 2">
    <name type="scientific">Rhizophagus irregularis</name>
    <dbReference type="NCBI Taxonomy" id="588596"/>
    <lineage>
        <taxon>Eukaryota</taxon>
        <taxon>Fungi</taxon>
        <taxon>Fungi incertae sedis</taxon>
        <taxon>Mucoromycota</taxon>
        <taxon>Glomeromycotina</taxon>
        <taxon>Glomeromycetes</taxon>
        <taxon>Glomerales</taxon>
        <taxon>Glomeraceae</taxon>
        <taxon>Rhizophagus</taxon>
    </lineage>
</organism>
<feature type="non-terminal residue" evidence="1">
    <location>
        <position position="380"/>
    </location>
</feature>
<protein>
    <submittedName>
        <fullName evidence="1">Uncharacterized protein</fullName>
    </submittedName>
</protein>
<dbReference type="AlphaFoldDB" id="A0A2I1HE46"/>
<keyword evidence="2" id="KW-1185">Reference proteome</keyword>
<proteinExistence type="predicted"/>
<evidence type="ECO:0000313" key="1">
    <source>
        <dbReference type="EMBL" id="PKY57090.1"/>
    </source>
</evidence>
<accession>A0A2I1HE46</accession>
<feature type="non-terminal residue" evidence="1">
    <location>
        <position position="1"/>
    </location>
</feature>